<comment type="caution">
    <text evidence="2">The sequence shown here is derived from an EMBL/GenBank/DDBJ whole genome shotgun (WGS) entry which is preliminary data.</text>
</comment>
<name>A0A1M2V964_TRAPU</name>
<dbReference type="Proteomes" id="UP000184267">
    <property type="component" value="Unassembled WGS sequence"/>
</dbReference>
<gene>
    <name evidence="2" type="ORF">TRAPUB_5248</name>
</gene>
<dbReference type="EMBL" id="MNAD01001560">
    <property type="protein sequence ID" value="OJT04096.1"/>
    <property type="molecule type" value="Genomic_DNA"/>
</dbReference>
<sequence length="675" mass="72410">MSGRCEDCGATTEWDQELGSAICLQCGTLADPTQSVFTSQYDYVDTSAREYSAWSNVPGGSTLRGRNGWALAGQGKEARDRKNTISMHEFIRTIATRQSNPGITSRAQGIFDQAMRRGHYRWGRRAKLTAGAALAIALRESHKSDSIRDIAYLLDEPPNAVSRAFSAVIELLKLKLSTADPAVHLPMLQTHLVSLLDSTQGGPGSSSLPAQLTKTLPSLLPQLTSVMRTANALSVLLGRTHLLAHLPTQPTACAILLLALEAELGSSLPHAGAMAQSLGARVGAGKGIVMQRYKQIYDLVEEWIRDVPWLDAHERKRVKGKAGEGRSKVAKRVVVARGLKDVVQFQEEIWRKRVESAGRPLLELDVDEKDTGTDDWGGSQMSSTDSRAPSGSGSSHDGTGPRKGKKAKTHHPKSIVDASHFLLDPLSTSALPSPAPLGSASGRCASPNTAGLCRPDLLTHLLTADASSLSHAFCAAPSRLQLLATDRGGADETCIADDELFGEDELEGLMRAPEEVQAVRVAMGWDEDGDGDSGEGSSKEKKRGKKRKREDANEGDEAGQGSTGRKGKERAVGSKRIDMDALARLLDPEASSVAEQSELENEYGGTDGVGVFDEDEVDQEDKDFEEDEDGSVGTVVGRDDLFTARSALDDGGEVVEEWRPLSPGGGGSAEDWYDF</sequence>
<dbReference type="Gene3D" id="1.10.472.170">
    <property type="match status" value="1"/>
</dbReference>
<feature type="compositionally biased region" description="Basic and acidic residues" evidence="1">
    <location>
        <begin position="569"/>
        <end position="581"/>
    </location>
</feature>
<dbReference type="InterPro" id="IPR036915">
    <property type="entry name" value="Cyclin-like_sf"/>
</dbReference>
<feature type="compositionally biased region" description="Polar residues" evidence="1">
    <location>
        <begin position="379"/>
        <end position="397"/>
    </location>
</feature>
<dbReference type="OrthoDB" id="2527864at2759"/>
<feature type="region of interest" description="Disordered" evidence="1">
    <location>
        <begin position="364"/>
        <end position="411"/>
    </location>
</feature>
<evidence type="ECO:0000256" key="1">
    <source>
        <dbReference type="SAM" id="MobiDB-lite"/>
    </source>
</evidence>
<protein>
    <recommendedName>
        <fullName evidence="4">Transcription initiation factor IIB</fullName>
    </recommendedName>
</protein>
<dbReference type="SUPFAM" id="SSF47954">
    <property type="entry name" value="Cyclin-like"/>
    <property type="match status" value="1"/>
</dbReference>
<evidence type="ECO:0000313" key="2">
    <source>
        <dbReference type="EMBL" id="OJT04096.1"/>
    </source>
</evidence>
<feature type="compositionally biased region" description="Basic residues" evidence="1">
    <location>
        <begin position="402"/>
        <end position="411"/>
    </location>
</feature>
<dbReference type="STRING" id="154538.A0A1M2V964"/>
<dbReference type="OMA" id="QFQEEIW"/>
<keyword evidence="3" id="KW-1185">Reference proteome</keyword>
<feature type="region of interest" description="Disordered" evidence="1">
    <location>
        <begin position="654"/>
        <end position="675"/>
    </location>
</feature>
<proteinExistence type="predicted"/>
<dbReference type="CDD" id="cd00043">
    <property type="entry name" value="CYCLIN_SF"/>
    <property type="match status" value="1"/>
</dbReference>
<accession>A0A1M2V964</accession>
<dbReference type="AlphaFoldDB" id="A0A1M2V964"/>
<feature type="region of interest" description="Disordered" evidence="1">
    <location>
        <begin position="525"/>
        <end position="612"/>
    </location>
</feature>
<organism evidence="2 3">
    <name type="scientific">Trametes pubescens</name>
    <name type="common">White-rot fungus</name>
    <dbReference type="NCBI Taxonomy" id="154538"/>
    <lineage>
        <taxon>Eukaryota</taxon>
        <taxon>Fungi</taxon>
        <taxon>Dikarya</taxon>
        <taxon>Basidiomycota</taxon>
        <taxon>Agaricomycotina</taxon>
        <taxon>Agaricomycetes</taxon>
        <taxon>Polyporales</taxon>
        <taxon>Polyporaceae</taxon>
        <taxon>Trametes</taxon>
    </lineage>
</organism>
<reference evidence="2 3" key="1">
    <citation type="submission" date="2016-10" db="EMBL/GenBank/DDBJ databases">
        <title>Genome sequence of the basidiomycete white-rot fungus Trametes pubescens.</title>
        <authorList>
            <person name="Makela M.R."/>
            <person name="Granchi Z."/>
            <person name="Peng M."/>
            <person name="De Vries R.P."/>
            <person name="Grigoriev I."/>
            <person name="Riley R."/>
            <person name="Hilden K."/>
        </authorList>
    </citation>
    <scope>NUCLEOTIDE SEQUENCE [LARGE SCALE GENOMIC DNA]</scope>
    <source>
        <strain evidence="2 3">FBCC735</strain>
    </source>
</reference>
<evidence type="ECO:0000313" key="3">
    <source>
        <dbReference type="Proteomes" id="UP000184267"/>
    </source>
</evidence>
<evidence type="ECO:0008006" key="4">
    <source>
        <dbReference type="Google" id="ProtNLM"/>
    </source>
</evidence>